<evidence type="ECO:0000313" key="1">
    <source>
        <dbReference type="EMBL" id="AFP41008.1"/>
    </source>
</evidence>
<name>I7FQJ3_MYCS2</name>
<evidence type="ECO:0000313" key="2">
    <source>
        <dbReference type="Proteomes" id="UP000006158"/>
    </source>
</evidence>
<gene>
    <name evidence="1" type="ordered locus">MSMEI_4554</name>
</gene>
<dbReference type="PATRIC" id="fig|246196.56.peg.4658"/>
<reference evidence="1 2" key="2">
    <citation type="journal article" date="2009" name="Genome Res.">
        <title>Ortho-proteogenomics: multiple proteomes investigation through orthology and a new MS-based protocol.</title>
        <authorList>
            <person name="Gallien S."/>
            <person name="Perrodou E."/>
            <person name="Carapito C."/>
            <person name="Deshayes C."/>
            <person name="Reyrat J.M."/>
            <person name="Van Dorsselaer A."/>
            <person name="Poch O."/>
            <person name="Schaeffer C."/>
            <person name="Lecompte O."/>
        </authorList>
    </citation>
    <scope>NUCLEOTIDE SEQUENCE [LARGE SCALE GENOMIC DNA]</scope>
    <source>
        <strain evidence="2">ATCC 700084 / mc(2)155</strain>
    </source>
</reference>
<dbReference type="EMBL" id="CP001663">
    <property type="protein sequence ID" value="AFP41008.1"/>
    <property type="molecule type" value="Genomic_DNA"/>
</dbReference>
<sequence length="32" mass="3459">MPQRVHARACFLHAVKAARAIGAAHEAFASNR</sequence>
<accession>I7FQJ3</accession>
<proteinExistence type="predicted"/>
<dbReference type="KEGG" id="msg:MSMEI_4554"/>
<reference evidence="1 2" key="1">
    <citation type="journal article" date="2007" name="Genome Biol.">
        <title>Interrupted coding sequences in Mycobacterium smegmatis: authentic mutations or sequencing errors?</title>
        <authorList>
            <person name="Deshayes C."/>
            <person name="Perrodou E."/>
            <person name="Gallien S."/>
            <person name="Euphrasie D."/>
            <person name="Schaeffer C."/>
            <person name="Van-Dorsselaer A."/>
            <person name="Poch O."/>
            <person name="Lecompte O."/>
            <person name="Reyrat J.M."/>
        </authorList>
    </citation>
    <scope>NUCLEOTIDE SEQUENCE [LARGE SCALE GENOMIC DNA]</scope>
    <source>
        <strain evidence="2">ATCC 700084 / mc(2)155</strain>
    </source>
</reference>
<protein>
    <submittedName>
        <fullName evidence="1">Uncharacterized protein</fullName>
    </submittedName>
</protein>
<dbReference type="AlphaFoldDB" id="I7FQJ3"/>
<dbReference type="Proteomes" id="UP000006158">
    <property type="component" value="Chromosome"/>
</dbReference>
<organism evidence="1 2">
    <name type="scientific">Mycolicibacterium smegmatis (strain ATCC 700084 / mc(2)155)</name>
    <name type="common">Mycobacterium smegmatis</name>
    <dbReference type="NCBI Taxonomy" id="246196"/>
    <lineage>
        <taxon>Bacteria</taxon>
        <taxon>Bacillati</taxon>
        <taxon>Actinomycetota</taxon>
        <taxon>Actinomycetes</taxon>
        <taxon>Mycobacteriales</taxon>
        <taxon>Mycobacteriaceae</taxon>
        <taxon>Mycolicibacterium</taxon>
    </lineage>
</organism>